<protein>
    <submittedName>
        <fullName evidence="7">Group II truncated hemoglobin</fullName>
    </submittedName>
</protein>
<proteinExistence type="inferred from homology"/>
<dbReference type="AlphaFoldDB" id="A0A5C6X4R0"/>
<evidence type="ECO:0000313" key="7">
    <source>
        <dbReference type="EMBL" id="TXD36746.1"/>
    </source>
</evidence>
<evidence type="ECO:0000256" key="3">
    <source>
        <dbReference type="ARBA" id="ARBA00022617"/>
    </source>
</evidence>
<dbReference type="Proteomes" id="UP000321412">
    <property type="component" value="Unassembled WGS sequence"/>
</dbReference>
<name>A0A5C6X4R0_9DELT</name>
<keyword evidence="8" id="KW-1185">Reference proteome</keyword>
<dbReference type="GO" id="GO:0019825">
    <property type="term" value="F:oxygen binding"/>
    <property type="evidence" value="ECO:0007669"/>
    <property type="project" value="InterPro"/>
</dbReference>
<dbReference type="SUPFAM" id="SSF46458">
    <property type="entry name" value="Globin-like"/>
    <property type="match status" value="1"/>
</dbReference>
<comment type="similarity">
    <text evidence="6">Belongs to the truncated hemoglobin family. Group II subfamily.</text>
</comment>
<keyword evidence="4" id="KW-0479">Metal-binding</keyword>
<evidence type="ECO:0000256" key="6">
    <source>
        <dbReference type="ARBA" id="ARBA00034496"/>
    </source>
</evidence>
<dbReference type="EMBL" id="VOSM01000005">
    <property type="protein sequence ID" value="TXD36746.1"/>
    <property type="molecule type" value="Genomic_DNA"/>
</dbReference>
<dbReference type="Gene3D" id="1.10.490.10">
    <property type="entry name" value="Globins"/>
    <property type="match status" value="1"/>
</dbReference>
<dbReference type="OrthoDB" id="9790913at2"/>
<dbReference type="PANTHER" id="PTHR47366">
    <property type="entry name" value="TWO-ON-TWO HEMOGLOBIN-3"/>
    <property type="match status" value="1"/>
</dbReference>
<evidence type="ECO:0000256" key="1">
    <source>
        <dbReference type="ARBA" id="ARBA00001971"/>
    </source>
</evidence>
<evidence type="ECO:0000313" key="8">
    <source>
        <dbReference type="Proteomes" id="UP000321412"/>
    </source>
</evidence>
<accession>A0A5C6X4R0</accession>
<dbReference type="PANTHER" id="PTHR47366:SF1">
    <property type="entry name" value="TWO-ON-TWO HEMOGLOBIN-3"/>
    <property type="match status" value="1"/>
</dbReference>
<dbReference type="InterPro" id="IPR019795">
    <property type="entry name" value="Globin_bac-like_CS"/>
</dbReference>
<dbReference type="InterPro" id="IPR009050">
    <property type="entry name" value="Globin-like_sf"/>
</dbReference>
<comment type="caution">
    <text evidence="7">The sequence shown here is derived from an EMBL/GenBank/DDBJ whole genome shotgun (WGS) entry which is preliminary data.</text>
</comment>
<dbReference type="GO" id="GO:0020037">
    <property type="term" value="F:heme binding"/>
    <property type="evidence" value="ECO:0007669"/>
    <property type="project" value="InterPro"/>
</dbReference>
<keyword evidence="3" id="KW-0349">Heme</keyword>
<dbReference type="PROSITE" id="PS01213">
    <property type="entry name" value="GLOBIN_FAM_2"/>
    <property type="match status" value="1"/>
</dbReference>
<comment type="cofactor">
    <cofactor evidence="1">
        <name>heme</name>
        <dbReference type="ChEBI" id="CHEBI:30413"/>
    </cofactor>
</comment>
<dbReference type="GO" id="GO:0046872">
    <property type="term" value="F:metal ion binding"/>
    <property type="evidence" value="ECO:0007669"/>
    <property type="project" value="UniProtKB-KW"/>
</dbReference>
<dbReference type="InterPro" id="IPR001486">
    <property type="entry name" value="Hemoglobin_trunc"/>
</dbReference>
<dbReference type="InterPro" id="IPR012292">
    <property type="entry name" value="Globin/Proto"/>
</dbReference>
<dbReference type="GO" id="GO:0005344">
    <property type="term" value="F:oxygen carrier activity"/>
    <property type="evidence" value="ECO:0007669"/>
    <property type="project" value="InterPro"/>
</dbReference>
<gene>
    <name evidence="7" type="ORF">FRC98_12010</name>
</gene>
<keyword evidence="2" id="KW-0813">Transport</keyword>
<evidence type="ECO:0000256" key="4">
    <source>
        <dbReference type="ARBA" id="ARBA00022723"/>
    </source>
</evidence>
<dbReference type="Pfam" id="PF01152">
    <property type="entry name" value="Bac_globin"/>
    <property type="match status" value="1"/>
</dbReference>
<dbReference type="CDD" id="cd14773">
    <property type="entry name" value="TrHb2_PhHbO-like_O"/>
    <property type="match status" value="1"/>
</dbReference>
<evidence type="ECO:0000256" key="2">
    <source>
        <dbReference type="ARBA" id="ARBA00022448"/>
    </source>
</evidence>
<sequence>MTQPPEQPTPYELLGGAEAVQTLVDRFYDLMDTLPEAATIRAMHARSLKSSREKLVLFLTGWLGGPPLYMEKHGHPRLRMRHAPFIIDEDARQAWMLCMRQALDEQVENDELRRFLDQALDRVAAHMRNTFQSE</sequence>
<organism evidence="7 8">
    <name type="scientific">Lujinxingia vulgaris</name>
    <dbReference type="NCBI Taxonomy" id="2600176"/>
    <lineage>
        <taxon>Bacteria</taxon>
        <taxon>Deltaproteobacteria</taxon>
        <taxon>Bradymonadales</taxon>
        <taxon>Lujinxingiaceae</taxon>
        <taxon>Lujinxingia</taxon>
    </lineage>
</organism>
<dbReference type="InterPro" id="IPR044203">
    <property type="entry name" value="GlbO/GLB3-like"/>
</dbReference>
<keyword evidence="5" id="KW-0408">Iron</keyword>
<evidence type="ECO:0000256" key="5">
    <source>
        <dbReference type="ARBA" id="ARBA00023004"/>
    </source>
</evidence>
<reference evidence="7 8" key="1">
    <citation type="submission" date="2019-08" db="EMBL/GenBank/DDBJ databases">
        <title>Bradymonadales sp. TMQ4.</title>
        <authorList>
            <person name="Liang Q."/>
        </authorList>
    </citation>
    <scope>NUCLEOTIDE SEQUENCE [LARGE SCALE GENOMIC DNA]</scope>
    <source>
        <strain evidence="7 8">TMQ4</strain>
    </source>
</reference>